<dbReference type="EMBL" id="CM003377">
    <property type="protein sequence ID" value="KOM48401.1"/>
    <property type="molecule type" value="Genomic_DNA"/>
</dbReference>
<evidence type="ECO:0000256" key="1">
    <source>
        <dbReference type="SAM" id="MobiDB-lite"/>
    </source>
</evidence>
<proteinExistence type="predicted"/>
<evidence type="ECO:0000313" key="2">
    <source>
        <dbReference type="EMBL" id="KOM48401.1"/>
    </source>
</evidence>
<feature type="region of interest" description="Disordered" evidence="1">
    <location>
        <begin position="1"/>
        <end position="21"/>
    </location>
</feature>
<organism evidence="2 3">
    <name type="scientific">Phaseolus angularis</name>
    <name type="common">Azuki bean</name>
    <name type="synonym">Vigna angularis</name>
    <dbReference type="NCBI Taxonomy" id="3914"/>
    <lineage>
        <taxon>Eukaryota</taxon>
        <taxon>Viridiplantae</taxon>
        <taxon>Streptophyta</taxon>
        <taxon>Embryophyta</taxon>
        <taxon>Tracheophyta</taxon>
        <taxon>Spermatophyta</taxon>
        <taxon>Magnoliopsida</taxon>
        <taxon>eudicotyledons</taxon>
        <taxon>Gunneridae</taxon>
        <taxon>Pentapetalae</taxon>
        <taxon>rosids</taxon>
        <taxon>fabids</taxon>
        <taxon>Fabales</taxon>
        <taxon>Fabaceae</taxon>
        <taxon>Papilionoideae</taxon>
        <taxon>50 kb inversion clade</taxon>
        <taxon>NPAAA clade</taxon>
        <taxon>indigoferoid/millettioid clade</taxon>
        <taxon>Phaseoleae</taxon>
        <taxon>Vigna</taxon>
    </lineage>
</organism>
<feature type="compositionally biased region" description="Gly residues" evidence="1">
    <location>
        <begin position="94"/>
        <end position="106"/>
    </location>
</feature>
<reference evidence="3" key="1">
    <citation type="journal article" date="2015" name="Proc. Natl. Acad. Sci. U.S.A.">
        <title>Genome sequencing of adzuki bean (Vigna angularis) provides insight into high starch and low fat accumulation and domestication.</title>
        <authorList>
            <person name="Yang K."/>
            <person name="Tian Z."/>
            <person name="Chen C."/>
            <person name="Luo L."/>
            <person name="Zhao B."/>
            <person name="Wang Z."/>
            <person name="Yu L."/>
            <person name="Li Y."/>
            <person name="Sun Y."/>
            <person name="Li W."/>
            <person name="Chen Y."/>
            <person name="Li Y."/>
            <person name="Zhang Y."/>
            <person name="Ai D."/>
            <person name="Zhao J."/>
            <person name="Shang C."/>
            <person name="Ma Y."/>
            <person name="Wu B."/>
            <person name="Wang M."/>
            <person name="Gao L."/>
            <person name="Sun D."/>
            <person name="Zhang P."/>
            <person name="Guo F."/>
            <person name="Wang W."/>
            <person name="Li Y."/>
            <person name="Wang J."/>
            <person name="Varshney R.K."/>
            <person name="Wang J."/>
            <person name="Ling H.Q."/>
            <person name="Wan P."/>
        </authorList>
    </citation>
    <scope>NUCLEOTIDE SEQUENCE</scope>
    <source>
        <strain evidence="3">cv. Jingnong 6</strain>
    </source>
</reference>
<feature type="region of interest" description="Disordered" evidence="1">
    <location>
        <begin position="78"/>
        <end position="106"/>
    </location>
</feature>
<accession>A0A0L9V0B8</accession>
<gene>
    <name evidence="2" type="ORF">LR48_Vigan07g210500</name>
</gene>
<dbReference type="Gramene" id="KOM48401">
    <property type="protein sequence ID" value="KOM48401"/>
    <property type="gene ID" value="LR48_Vigan07g210500"/>
</dbReference>
<dbReference type="AlphaFoldDB" id="A0A0L9V0B8"/>
<sequence>MLLTQWGGSGGEPTKGRRDGETLVGWKHRRWCLEILHDKGNRENTITEGSPIWSGLAIWAWRSGANLEQLSDLAIWSGGSGAVDEDEDTEGKNGRGSGDGCYSGRG</sequence>
<protein>
    <submittedName>
        <fullName evidence="2">Uncharacterized protein</fullName>
    </submittedName>
</protein>
<evidence type="ECO:0000313" key="3">
    <source>
        <dbReference type="Proteomes" id="UP000053144"/>
    </source>
</evidence>
<dbReference type="Proteomes" id="UP000053144">
    <property type="component" value="Chromosome 7"/>
</dbReference>
<name>A0A0L9V0B8_PHAAN</name>